<reference evidence="2 3" key="1">
    <citation type="journal article" name="Sci. Rep.">
        <title>Genome-scale phylogenetic analyses confirm Olpidium as the closest living zoosporic fungus to the non-flagellated, terrestrial fungi.</title>
        <authorList>
            <person name="Chang Y."/>
            <person name="Rochon D."/>
            <person name="Sekimoto S."/>
            <person name="Wang Y."/>
            <person name="Chovatia M."/>
            <person name="Sandor L."/>
            <person name="Salamov A."/>
            <person name="Grigoriev I.V."/>
            <person name="Stajich J.E."/>
            <person name="Spatafora J.W."/>
        </authorList>
    </citation>
    <scope>NUCLEOTIDE SEQUENCE [LARGE SCALE GENOMIC DNA]</scope>
    <source>
        <strain evidence="2">S191</strain>
    </source>
</reference>
<organism evidence="2 3">
    <name type="scientific">Olpidium bornovanus</name>
    <dbReference type="NCBI Taxonomy" id="278681"/>
    <lineage>
        <taxon>Eukaryota</taxon>
        <taxon>Fungi</taxon>
        <taxon>Fungi incertae sedis</taxon>
        <taxon>Olpidiomycota</taxon>
        <taxon>Olpidiomycotina</taxon>
        <taxon>Olpidiomycetes</taxon>
        <taxon>Olpidiales</taxon>
        <taxon>Olpidiaceae</taxon>
        <taxon>Olpidium</taxon>
    </lineage>
</organism>
<evidence type="ECO:0000256" key="1">
    <source>
        <dbReference type="SAM" id="MobiDB-lite"/>
    </source>
</evidence>
<evidence type="ECO:0000313" key="3">
    <source>
        <dbReference type="Proteomes" id="UP000673691"/>
    </source>
</evidence>
<evidence type="ECO:0000313" key="2">
    <source>
        <dbReference type="EMBL" id="KAG5455559.1"/>
    </source>
</evidence>
<feature type="region of interest" description="Disordered" evidence="1">
    <location>
        <begin position="22"/>
        <end position="101"/>
    </location>
</feature>
<accession>A0A8H8DDX8</accession>
<dbReference type="EMBL" id="JAEFCI010013177">
    <property type="protein sequence ID" value="KAG5455559.1"/>
    <property type="molecule type" value="Genomic_DNA"/>
</dbReference>
<protein>
    <submittedName>
        <fullName evidence="2">Uncharacterized protein</fullName>
    </submittedName>
</protein>
<sequence>MVGGFFPSGLACGFRVRGVRPTHEQTGTRRWTPAVTEEERPGRPGTECGGRSRRKARRARLPPLLSPPKKRLSDGPSVRPSVAVRGKKIPNPKLEKKPSMEFPETPREIAVVFSKEKVSQKQTHWACTIWRALA</sequence>
<keyword evidence="3" id="KW-1185">Reference proteome</keyword>
<dbReference type="Proteomes" id="UP000673691">
    <property type="component" value="Unassembled WGS sequence"/>
</dbReference>
<name>A0A8H8DDX8_9FUNG</name>
<gene>
    <name evidence="2" type="ORF">BJ554DRAFT_4992</name>
</gene>
<dbReference type="AlphaFoldDB" id="A0A8H8DDX8"/>
<feature type="compositionally biased region" description="Basic residues" evidence="1">
    <location>
        <begin position="51"/>
        <end position="60"/>
    </location>
</feature>
<comment type="caution">
    <text evidence="2">The sequence shown here is derived from an EMBL/GenBank/DDBJ whole genome shotgun (WGS) entry which is preliminary data.</text>
</comment>
<proteinExistence type="predicted"/>